<dbReference type="Proteomes" id="UP001596405">
    <property type="component" value="Unassembled WGS sequence"/>
</dbReference>
<dbReference type="EMBL" id="JBHSYQ010000003">
    <property type="protein sequence ID" value="MFC6997609.1"/>
    <property type="molecule type" value="Genomic_DNA"/>
</dbReference>
<comment type="caution">
    <text evidence="1">The sequence shown here is derived from an EMBL/GenBank/DDBJ whole genome shotgun (WGS) entry which is preliminary data.</text>
</comment>
<reference evidence="2" key="1">
    <citation type="journal article" date="2019" name="Int. J. Syst. Evol. Microbiol.">
        <title>The Global Catalogue of Microorganisms (GCM) 10K type strain sequencing project: providing services to taxonomists for standard genome sequencing and annotation.</title>
        <authorList>
            <consortium name="The Broad Institute Genomics Platform"/>
            <consortium name="The Broad Institute Genome Sequencing Center for Infectious Disease"/>
            <person name="Wu L."/>
            <person name="Ma J."/>
        </authorList>
    </citation>
    <scope>NUCLEOTIDE SEQUENCE [LARGE SCALE GENOMIC DNA]</scope>
    <source>
        <strain evidence="2">CGMCC 4.7393</strain>
    </source>
</reference>
<accession>A0ABW2DIF8</accession>
<dbReference type="RefSeq" id="WP_066618969.1">
    <property type="nucleotide sequence ID" value="NZ_JBHSYQ010000003.1"/>
</dbReference>
<name>A0ABW2DIF8_9BACT</name>
<dbReference type="PANTHER" id="PTHR35802">
    <property type="entry name" value="PROTEASE SYNTHASE AND SPORULATION PROTEIN PAI 2"/>
    <property type="match status" value="1"/>
</dbReference>
<dbReference type="Pfam" id="PF04299">
    <property type="entry name" value="FMN_bind_2"/>
    <property type="match status" value="1"/>
</dbReference>
<evidence type="ECO:0000313" key="2">
    <source>
        <dbReference type="Proteomes" id="UP001596405"/>
    </source>
</evidence>
<proteinExistence type="predicted"/>
<dbReference type="InterPro" id="IPR007396">
    <property type="entry name" value="TR_PAI2-type"/>
</dbReference>
<organism evidence="1 2">
    <name type="scientific">Rufibacter roseus</name>
    <dbReference type="NCBI Taxonomy" id="1567108"/>
    <lineage>
        <taxon>Bacteria</taxon>
        <taxon>Pseudomonadati</taxon>
        <taxon>Bacteroidota</taxon>
        <taxon>Cytophagia</taxon>
        <taxon>Cytophagales</taxon>
        <taxon>Hymenobacteraceae</taxon>
        <taxon>Rufibacter</taxon>
    </lineage>
</organism>
<sequence>MYIPPHYLQQDPEKLLSFIRTYPFATLVSTQENRPCATHLPFTANASEEGKLVLHSHMARANSQWKNLVGQEVLVIFQEPHAYISPSFYNKPLNVPTWNYAVVHAYGQVKLIEASAAVFEVLENMIINNEPTYLTQWQQLPLEYKERMARGIVAFEVEVTELQGKEKLSQNKALDERHRIAENLKQSTNTAVASLGHLMDSTFSPQN</sequence>
<gene>
    <name evidence="1" type="ORF">ACFQHR_08230</name>
</gene>
<dbReference type="InterPro" id="IPR012349">
    <property type="entry name" value="Split_barrel_FMN-bd"/>
</dbReference>
<dbReference type="PANTHER" id="PTHR35802:SF1">
    <property type="entry name" value="PROTEASE SYNTHASE AND SPORULATION PROTEIN PAI 2"/>
    <property type="match status" value="1"/>
</dbReference>
<evidence type="ECO:0000313" key="1">
    <source>
        <dbReference type="EMBL" id="MFC6997609.1"/>
    </source>
</evidence>
<dbReference type="PIRSF" id="PIRSF010372">
    <property type="entry name" value="PaiB"/>
    <property type="match status" value="1"/>
</dbReference>
<keyword evidence="2" id="KW-1185">Reference proteome</keyword>
<dbReference type="SUPFAM" id="SSF50475">
    <property type="entry name" value="FMN-binding split barrel"/>
    <property type="match status" value="1"/>
</dbReference>
<dbReference type="Gene3D" id="2.30.110.10">
    <property type="entry name" value="Electron Transport, Fmn-binding Protein, Chain A"/>
    <property type="match status" value="1"/>
</dbReference>
<protein>
    <submittedName>
        <fullName evidence="1">FMN-binding negative transcriptional regulator</fullName>
    </submittedName>
</protein>